<comment type="caution">
    <text evidence="1">The sequence shown here is derived from an EMBL/GenBank/DDBJ whole genome shotgun (WGS) entry which is preliminary data.</text>
</comment>
<keyword evidence="2" id="KW-1185">Reference proteome</keyword>
<accession>A0A8J3R0W6</accession>
<dbReference type="EMBL" id="BONZ01000082">
    <property type="protein sequence ID" value="GIH19592.1"/>
    <property type="molecule type" value="Genomic_DNA"/>
</dbReference>
<dbReference type="AlphaFoldDB" id="A0A8J3R0W6"/>
<sequence length="85" mass="8639">MNLSWIPNTSQGRMFGDYISTSVRPGANAYPIIPVGTAPTGSTFNLAMYAPTGGLPVTGGTVTAVRALEIAGNAGPAALRTTTAR</sequence>
<name>A0A8J3R0W6_9ACTN</name>
<evidence type="ECO:0000313" key="1">
    <source>
        <dbReference type="EMBL" id="GIH19592.1"/>
    </source>
</evidence>
<dbReference type="Proteomes" id="UP000642748">
    <property type="component" value="Unassembled WGS sequence"/>
</dbReference>
<gene>
    <name evidence="1" type="ORF">Raf01_77640</name>
</gene>
<evidence type="ECO:0000313" key="2">
    <source>
        <dbReference type="Proteomes" id="UP000642748"/>
    </source>
</evidence>
<reference evidence="1" key="1">
    <citation type="submission" date="2021-01" db="EMBL/GenBank/DDBJ databases">
        <title>Whole genome shotgun sequence of Rugosimonospora africana NBRC 104875.</title>
        <authorList>
            <person name="Komaki H."/>
            <person name="Tamura T."/>
        </authorList>
    </citation>
    <scope>NUCLEOTIDE SEQUENCE</scope>
    <source>
        <strain evidence="1">NBRC 104875</strain>
    </source>
</reference>
<proteinExistence type="predicted"/>
<organism evidence="1 2">
    <name type="scientific">Rugosimonospora africana</name>
    <dbReference type="NCBI Taxonomy" id="556532"/>
    <lineage>
        <taxon>Bacteria</taxon>
        <taxon>Bacillati</taxon>
        <taxon>Actinomycetota</taxon>
        <taxon>Actinomycetes</taxon>
        <taxon>Micromonosporales</taxon>
        <taxon>Micromonosporaceae</taxon>
        <taxon>Rugosimonospora</taxon>
    </lineage>
</organism>
<protein>
    <submittedName>
        <fullName evidence="1">Uncharacterized protein</fullName>
    </submittedName>
</protein>